<evidence type="ECO:0000313" key="1">
    <source>
        <dbReference type="EMBL" id="SDG14201.1"/>
    </source>
</evidence>
<evidence type="ECO:0000313" key="2">
    <source>
        <dbReference type="Proteomes" id="UP000198615"/>
    </source>
</evidence>
<dbReference type="Gene3D" id="1.10.10.1190">
    <property type="entry name" value="Antirestriction protein ArdA, domain 3"/>
    <property type="match status" value="1"/>
</dbReference>
<dbReference type="Pfam" id="PF07275">
    <property type="entry name" value="ArdA"/>
    <property type="match status" value="1"/>
</dbReference>
<dbReference type="Proteomes" id="UP000198615">
    <property type="component" value="Unassembled WGS sequence"/>
</dbReference>
<comment type="caution">
    <text evidence="1">The sequence shown here is derived from an EMBL/GenBank/DDBJ whole genome shotgun (WGS) entry which is preliminary data.</text>
</comment>
<reference evidence="1 2" key="1">
    <citation type="submission" date="2016-10" db="EMBL/GenBank/DDBJ databases">
        <authorList>
            <person name="Varghese N."/>
            <person name="Submissions S."/>
        </authorList>
    </citation>
    <scope>NUCLEOTIDE SEQUENCE [LARGE SCALE GENOMIC DNA]</scope>
    <source>
        <strain evidence="1 2">DSM 18839</strain>
    </source>
</reference>
<proteinExistence type="predicted"/>
<organism evidence="1 2">
    <name type="scientific">Thalassobaculum litoreum DSM 18839</name>
    <dbReference type="NCBI Taxonomy" id="1123362"/>
    <lineage>
        <taxon>Bacteria</taxon>
        <taxon>Pseudomonadati</taxon>
        <taxon>Pseudomonadota</taxon>
        <taxon>Alphaproteobacteria</taxon>
        <taxon>Rhodospirillales</taxon>
        <taxon>Thalassobaculaceae</taxon>
        <taxon>Thalassobaculum</taxon>
    </lineage>
</organism>
<dbReference type="EMBL" id="FNBW01000011">
    <property type="protein sequence ID" value="SDG14201.1"/>
    <property type="molecule type" value="Genomic_DNA"/>
</dbReference>
<dbReference type="InterPro" id="IPR009899">
    <property type="entry name" value="ArdA"/>
</dbReference>
<protein>
    <submittedName>
        <fullName evidence="1">Antirestriction protein (ArdA)</fullName>
    </submittedName>
</protein>
<keyword evidence="2" id="KW-1185">Reference proteome</keyword>
<dbReference type="OrthoDB" id="944647at2"/>
<gene>
    <name evidence="1" type="ORF">SAMN05660686_03476</name>
</gene>
<dbReference type="AlphaFoldDB" id="A0A8G2BML7"/>
<dbReference type="InterPro" id="IPR041893">
    <property type="entry name" value="ArdA_dom3"/>
</dbReference>
<accession>A0A8G2BML7</accession>
<sequence length="169" mass="18944">MTITLHAQPYDISASGFYFETAEQYETKAAKTVNAFGQRVEEFEIQFIDGEDIDCALAKAWGLNQANVAAYLEAVDAWDDEEKRHYIIAVGECGYAHDDVADDPHSLDIDIYAVETLRELAEQFVDDGLFGDIPASLQFYIDYDAIARDLGMDYAETTIAGERLIYRCG</sequence>
<dbReference type="RefSeq" id="WP_093152238.1">
    <property type="nucleotide sequence ID" value="NZ_FNBW01000011.1"/>
</dbReference>
<name>A0A8G2BML7_9PROT</name>